<dbReference type="NCBIfam" id="NF002751">
    <property type="entry name" value="PRK02794.1"/>
    <property type="match status" value="1"/>
</dbReference>
<dbReference type="SUPFAM" id="SSF100879">
    <property type="entry name" value="Lesion bypass DNA polymerase (Y-family), little finger domain"/>
    <property type="match status" value="1"/>
</dbReference>
<comment type="subcellular location">
    <subcellularLocation>
        <location evidence="7">Cytoplasm</location>
    </subcellularLocation>
</comment>
<protein>
    <recommendedName>
        <fullName evidence="7">DNA polymerase IV</fullName>
        <shortName evidence="7">Pol IV</shortName>
        <ecNumber evidence="7">2.7.7.7</ecNumber>
    </recommendedName>
</protein>
<name>A0ABV8UQ33_9PROT</name>
<dbReference type="InterPro" id="IPR050116">
    <property type="entry name" value="DNA_polymerase-Y"/>
</dbReference>
<dbReference type="SUPFAM" id="SSF56672">
    <property type="entry name" value="DNA/RNA polymerases"/>
    <property type="match status" value="1"/>
</dbReference>
<dbReference type="Pfam" id="PF00817">
    <property type="entry name" value="IMS"/>
    <property type="match status" value="1"/>
</dbReference>
<dbReference type="Pfam" id="PF11799">
    <property type="entry name" value="IMS_C"/>
    <property type="match status" value="1"/>
</dbReference>
<dbReference type="EMBL" id="JBHSCW010000009">
    <property type="protein sequence ID" value="MFC4352842.1"/>
    <property type="molecule type" value="Genomic_DNA"/>
</dbReference>
<evidence type="ECO:0000256" key="6">
    <source>
        <dbReference type="ARBA" id="ARBA00049244"/>
    </source>
</evidence>
<evidence type="ECO:0000256" key="1">
    <source>
        <dbReference type="ARBA" id="ARBA00010945"/>
    </source>
</evidence>
<sequence>MQQEFPVKTLCRDCVTLTTGEETPPRRCPSCGGPRLVHHTELESLSFAHLDCDAFYASVEKRDRPELRDKPVIVGGGQRGVVSAACYVARLYGVRSAMPMFKALSLCPDAEVLRPDMAKYREVSRAIRDRMSALTPQIEPLSLDEAFLDLSGTSRLHRASPAECLARLAADIERDLAVSVSIGLSTCKLLAKIASDLDKPRGFAVIGASEAADFLADKPVSILWGVGSALQKKLLSDGIRLVRDLRPYEESELMARYGAMGRRLHLFARGQDPRPIEADAPAKSLSSETTFEQDIQDLDSLQHHLWPLCEKLARRLRDKDVAGKTVTLKLRTGDFRLQTRSRQLFAPTQSAETLYEMGHTLLRENWKPGGYRLIGIGAADLVRGELADPPDFLDPQRTRRIAVEKAIDGLNRKLGTDAVRKGRSFTP</sequence>
<gene>
    <name evidence="7" type="primary">dinB</name>
    <name evidence="9" type="ORF">ACFOW6_14920</name>
</gene>
<dbReference type="PANTHER" id="PTHR11076">
    <property type="entry name" value="DNA REPAIR POLYMERASE UMUC / TRANSFERASE FAMILY MEMBER"/>
    <property type="match status" value="1"/>
</dbReference>
<dbReference type="Gene3D" id="1.10.150.20">
    <property type="entry name" value="5' to 3' exonuclease, C-terminal subdomain"/>
    <property type="match status" value="1"/>
</dbReference>
<comment type="similarity">
    <text evidence="1 7">Belongs to the DNA polymerase type-Y family.</text>
</comment>
<evidence type="ECO:0000259" key="8">
    <source>
        <dbReference type="PROSITE" id="PS50173"/>
    </source>
</evidence>
<dbReference type="Gene3D" id="3.30.70.270">
    <property type="match status" value="1"/>
</dbReference>
<feature type="site" description="Substrate discrimination" evidence="7">
    <location>
        <position position="56"/>
    </location>
</feature>
<keyword evidence="3 7" id="KW-0515">Mutator protein</keyword>
<dbReference type="InterPro" id="IPR043502">
    <property type="entry name" value="DNA/RNA_pol_sf"/>
</dbReference>
<keyword evidence="7" id="KW-0234">DNA repair</keyword>
<keyword evidence="7 9" id="KW-0808">Transferase</keyword>
<dbReference type="InterPro" id="IPR036775">
    <property type="entry name" value="DNA_pol_Y-fam_lit_finger_sf"/>
</dbReference>
<evidence type="ECO:0000256" key="4">
    <source>
        <dbReference type="ARBA" id="ARBA00022932"/>
    </source>
</evidence>
<dbReference type="InterPro" id="IPR001126">
    <property type="entry name" value="UmuC"/>
</dbReference>
<dbReference type="PROSITE" id="PS50173">
    <property type="entry name" value="UMUC"/>
    <property type="match status" value="1"/>
</dbReference>
<comment type="cofactor">
    <cofactor evidence="7">
        <name>Mg(2+)</name>
        <dbReference type="ChEBI" id="CHEBI:18420"/>
    </cofactor>
    <text evidence="7">Binds 2 magnesium ions per subunit.</text>
</comment>
<feature type="domain" description="UmuC" evidence="8">
    <location>
        <begin position="47"/>
        <end position="227"/>
    </location>
</feature>
<keyword evidence="7" id="KW-0963">Cytoplasm</keyword>
<evidence type="ECO:0000256" key="3">
    <source>
        <dbReference type="ARBA" id="ARBA00022457"/>
    </source>
</evidence>
<accession>A0ABV8UQ33</accession>
<dbReference type="PANTHER" id="PTHR11076:SF33">
    <property type="entry name" value="DNA POLYMERASE KAPPA"/>
    <property type="match status" value="1"/>
</dbReference>
<keyword evidence="7 9" id="KW-0548">Nucleotidyltransferase</keyword>
<dbReference type="Gene3D" id="3.40.1170.60">
    <property type="match status" value="1"/>
</dbReference>
<comment type="catalytic activity">
    <reaction evidence="6 7">
        <text>DNA(n) + a 2'-deoxyribonucleoside 5'-triphosphate = DNA(n+1) + diphosphate</text>
        <dbReference type="Rhea" id="RHEA:22508"/>
        <dbReference type="Rhea" id="RHEA-COMP:17339"/>
        <dbReference type="Rhea" id="RHEA-COMP:17340"/>
        <dbReference type="ChEBI" id="CHEBI:33019"/>
        <dbReference type="ChEBI" id="CHEBI:61560"/>
        <dbReference type="ChEBI" id="CHEBI:173112"/>
        <dbReference type="EC" id="2.7.7.7"/>
    </reaction>
</comment>
<dbReference type="Proteomes" id="UP001595799">
    <property type="component" value="Unassembled WGS sequence"/>
</dbReference>
<keyword evidence="7" id="KW-0460">Magnesium</keyword>
<reference evidence="10" key="1">
    <citation type="journal article" date="2019" name="Int. J. Syst. Evol. Microbiol.">
        <title>The Global Catalogue of Microorganisms (GCM) 10K type strain sequencing project: providing services to taxonomists for standard genome sequencing and annotation.</title>
        <authorList>
            <consortium name="The Broad Institute Genomics Platform"/>
            <consortium name="The Broad Institute Genome Sequencing Center for Infectious Disease"/>
            <person name="Wu L."/>
            <person name="Ma J."/>
        </authorList>
    </citation>
    <scope>NUCLEOTIDE SEQUENCE [LARGE SCALE GENOMIC DNA]</scope>
    <source>
        <strain evidence="10">CECT 8472</strain>
    </source>
</reference>
<keyword evidence="7" id="KW-0238">DNA-binding</keyword>
<dbReference type="InterPro" id="IPR043128">
    <property type="entry name" value="Rev_trsase/Diguanyl_cyclase"/>
</dbReference>
<keyword evidence="7" id="KW-0235">DNA replication</keyword>
<feature type="binding site" evidence="7">
    <location>
        <position position="144"/>
    </location>
    <ligand>
        <name>Mg(2+)</name>
        <dbReference type="ChEBI" id="CHEBI:18420"/>
    </ligand>
</feature>
<evidence type="ECO:0000313" key="10">
    <source>
        <dbReference type="Proteomes" id="UP001595799"/>
    </source>
</evidence>
<evidence type="ECO:0000313" key="9">
    <source>
        <dbReference type="EMBL" id="MFC4352842.1"/>
    </source>
</evidence>
<dbReference type="Gene3D" id="3.30.1490.100">
    <property type="entry name" value="DNA polymerase, Y-family, little finger domain"/>
    <property type="match status" value="1"/>
</dbReference>
<evidence type="ECO:0000256" key="5">
    <source>
        <dbReference type="ARBA" id="ARBA00025589"/>
    </source>
</evidence>
<dbReference type="CDD" id="cd03586">
    <property type="entry name" value="PolY_Pol_IV_kappa"/>
    <property type="match status" value="1"/>
</dbReference>
<evidence type="ECO:0000256" key="7">
    <source>
        <dbReference type="HAMAP-Rule" id="MF_01113"/>
    </source>
</evidence>
<keyword evidence="4 7" id="KW-0239">DNA-directed DNA polymerase</keyword>
<comment type="subunit">
    <text evidence="2 7">Monomer.</text>
</comment>
<evidence type="ECO:0000256" key="2">
    <source>
        <dbReference type="ARBA" id="ARBA00011245"/>
    </source>
</evidence>
<comment type="caution">
    <text evidence="9">The sequence shown here is derived from an EMBL/GenBank/DDBJ whole genome shotgun (WGS) entry which is preliminary data.</text>
</comment>
<keyword evidence="7" id="KW-0479">Metal-binding</keyword>
<proteinExistence type="inferred from homology"/>
<dbReference type="InterPro" id="IPR022880">
    <property type="entry name" value="DNApol_IV"/>
</dbReference>
<dbReference type="RefSeq" id="WP_382423221.1">
    <property type="nucleotide sequence ID" value="NZ_JBHSCW010000009.1"/>
</dbReference>
<dbReference type="EC" id="2.7.7.7" evidence="7"/>
<dbReference type="HAMAP" id="MF_01113">
    <property type="entry name" value="DNApol_IV"/>
    <property type="match status" value="1"/>
</dbReference>
<feature type="active site" evidence="7">
    <location>
        <position position="145"/>
    </location>
</feature>
<keyword evidence="7" id="KW-0227">DNA damage</keyword>
<dbReference type="GO" id="GO:0003887">
    <property type="term" value="F:DNA-directed DNA polymerase activity"/>
    <property type="evidence" value="ECO:0007669"/>
    <property type="project" value="UniProtKB-EC"/>
</dbReference>
<organism evidence="9 10">
    <name type="scientific">Fodinicurvata halophila</name>
    <dbReference type="NCBI Taxonomy" id="1419723"/>
    <lineage>
        <taxon>Bacteria</taxon>
        <taxon>Pseudomonadati</taxon>
        <taxon>Pseudomonadota</taxon>
        <taxon>Alphaproteobacteria</taxon>
        <taxon>Rhodospirillales</taxon>
        <taxon>Rhodovibrionaceae</taxon>
        <taxon>Fodinicurvata</taxon>
    </lineage>
</organism>
<comment type="function">
    <text evidence="5 7">Poorly processive, error-prone DNA polymerase involved in untargeted mutagenesis. Copies undamaged DNA at stalled replication forks, which arise in vivo from mismatched or misaligned primer ends. These misaligned primers can be extended by PolIV. Exhibits no 3'-5' exonuclease (proofreading) activity. May be involved in translesional synthesis, in conjunction with the beta clamp from PolIII.</text>
</comment>
<dbReference type="NCBIfam" id="NF002677">
    <property type="entry name" value="PRK02406.1"/>
    <property type="match status" value="1"/>
</dbReference>
<feature type="binding site" evidence="7">
    <location>
        <position position="51"/>
    </location>
    <ligand>
        <name>Mg(2+)</name>
        <dbReference type="ChEBI" id="CHEBI:18420"/>
    </ligand>
</feature>
<dbReference type="InterPro" id="IPR017961">
    <property type="entry name" value="DNA_pol_Y-fam_little_finger"/>
</dbReference>
<keyword evidence="10" id="KW-1185">Reference proteome</keyword>